<dbReference type="EMBL" id="CP042912">
    <property type="protein sequence ID" value="QEG22851.1"/>
    <property type="molecule type" value="Genomic_DNA"/>
</dbReference>
<organism evidence="3 4">
    <name type="scientific">Mariniblastus fucicola</name>
    <dbReference type="NCBI Taxonomy" id="980251"/>
    <lineage>
        <taxon>Bacteria</taxon>
        <taxon>Pseudomonadati</taxon>
        <taxon>Planctomycetota</taxon>
        <taxon>Planctomycetia</taxon>
        <taxon>Pirellulales</taxon>
        <taxon>Pirellulaceae</taxon>
        <taxon>Mariniblastus</taxon>
    </lineage>
</organism>
<proteinExistence type="predicted"/>
<keyword evidence="2" id="KW-0812">Transmembrane</keyword>
<reference evidence="3 4" key="1">
    <citation type="submission" date="2019-08" db="EMBL/GenBank/DDBJ databases">
        <title>Deep-cultivation of Planctomycetes and their phenomic and genomic characterization uncovers novel biology.</title>
        <authorList>
            <person name="Wiegand S."/>
            <person name="Jogler M."/>
            <person name="Boedeker C."/>
            <person name="Pinto D."/>
            <person name="Vollmers J."/>
            <person name="Rivas-Marin E."/>
            <person name="Kohn T."/>
            <person name="Peeters S.H."/>
            <person name="Heuer A."/>
            <person name="Rast P."/>
            <person name="Oberbeckmann S."/>
            <person name="Bunk B."/>
            <person name="Jeske O."/>
            <person name="Meyerdierks A."/>
            <person name="Storesund J.E."/>
            <person name="Kallscheuer N."/>
            <person name="Luecker S."/>
            <person name="Lage O.M."/>
            <person name="Pohl T."/>
            <person name="Merkel B.J."/>
            <person name="Hornburger P."/>
            <person name="Mueller R.-W."/>
            <person name="Bruemmer F."/>
            <person name="Labrenz M."/>
            <person name="Spormann A.M."/>
            <person name="Op den Camp H."/>
            <person name="Overmann J."/>
            <person name="Amann R."/>
            <person name="Jetten M.S.M."/>
            <person name="Mascher T."/>
            <person name="Medema M.H."/>
            <person name="Devos D.P."/>
            <person name="Kaster A.-K."/>
            <person name="Ovreas L."/>
            <person name="Rohde M."/>
            <person name="Galperin M.Y."/>
            <person name="Jogler C."/>
        </authorList>
    </citation>
    <scope>NUCLEOTIDE SEQUENCE [LARGE SCALE GENOMIC DNA]</scope>
    <source>
        <strain evidence="3 4">FC18</strain>
    </source>
</reference>
<feature type="transmembrane region" description="Helical" evidence="2">
    <location>
        <begin position="20"/>
        <end position="36"/>
    </location>
</feature>
<dbReference type="KEGG" id="mff:MFFC18_27370"/>
<feature type="transmembrane region" description="Helical" evidence="2">
    <location>
        <begin position="96"/>
        <end position="118"/>
    </location>
</feature>
<keyword evidence="4" id="KW-1185">Reference proteome</keyword>
<evidence type="ECO:0000313" key="4">
    <source>
        <dbReference type="Proteomes" id="UP000322214"/>
    </source>
</evidence>
<evidence type="ECO:0000313" key="3">
    <source>
        <dbReference type="EMBL" id="QEG22851.1"/>
    </source>
</evidence>
<sequence>MSDSSAALRAEVNPNFKYKFLLIGVIALAVGLYHFIDPIFVYPKMRPASEAYELLKTQLKGDDGELQRQWATMAESNNWTEGSPKYSPAELTTNTLYSYFIGFLFTFVAGIPCLLTFFRCLGQWIGVEGDQLVNAKGQKVAFDQIETIDKSKWEKKGIAKLAYSENGVAKSFVIDDLKFDRVTSDQIMDLVEQRVGVDKITGGKSEAQYRTAREEIEREREERQKIEEAEAEADN</sequence>
<dbReference type="OrthoDB" id="285341at2"/>
<gene>
    <name evidence="3" type="ORF">MFFC18_27370</name>
</gene>
<dbReference type="AlphaFoldDB" id="A0A5B9PJL5"/>
<feature type="compositionally biased region" description="Basic and acidic residues" evidence="1">
    <location>
        <begin position="211"/>
        <end position="228"/>
    </location>
</feature>
<keyword evidence="2" id="KW-1133">Transmembrane helix</keyword>
<name>A0A5B9PJL5_9BACT</name>
<protein>
    <submittedName>
        <fullName evidence="3">Uncharacterized protein</fullName>
    </submittedName>
</protein>
<dbReference type="Proteomes" id="UP000322214">
    <property type="component" value="Chromosome"/>
</dbReference>
<feature type="region of interest" description="Disordered" evidence="1">
    <location>
        <begin position="208"/>
        <end position="235"/>
    </location>
</feature>
<evidence type="ECO:0000256" key="1">
    <source>
        <dbReference type="SAM" id="MobiDB-lite"/>
    </source>
</evidence>
<evidence type="ECO:0000256" key="2">
    <source>
        <dbReference type="SAM" id="Phobius"/>
    </source>
</evidence>
<dbReference type="RefSeq" id="WP_075084319.1">
    <property type="nucleotide sequence ID" value="NZ_CP042912.1"/>
</dbReference>
<keyword evidence="2" id="KW-0472">Membrane</keyword>
<accession>A0A5B9PJL5</accession>